<dbReference type="InterPro" id="IPR036388">
    <property type="entry name" value="WH-like_DNA-bd_sf"/>
</dbReference>
<protein>
    <submittedName>
        <fullName evidence="3">Methyltransferase</fullName>
    </submittedName>
</protein>
<dbReference type="RefSeq" id="WP_142892851.1">
    <property type="nucleotide sequence ID" value="NZ_ML660162.1"/>
</dbReference>
<sequence>MHRSMNDYDDLPDAEVFEEFYKIVRQIPKGKVASYGQIAKMANYPEDARRVGHALAALEDSEVPWHRVVTASGKIAMPTRPHLRDRQRDLLLQEGVEFIDEYQVHMQRYDWQVQQVQADLFG</sequence>
<reference evidence="3 4" key="1">
    <citation type="submission" date="2019-07" db="EMBL/GenBank/DDBJ databases">
        <title>Draft genome for Aliikangiella sp. M105.</title>
        <authorList>
            <person name="Wang G."/>
        </authorList>
    </citation>
    <scope>NUCLEOTIDE SEQUENCE [LARGE SCALE GENOMIC DNA]</scope>
    <source>
        <strain evidence="3 4">M105</strain>
    </source>
</reference>
<gene>
    <name evidence="3" type="ORF">FLL46_07400</name>
</gene>
<dbReference type="GO" id="GO:0006281">
    <property type="term" value="P:DNA repair"/>
    <property type="evidence" value="ECO:0007669"/>
    <property type="project" value="InterPro"/>
</dbReference>
<dbReference type="AlphaFoldDB" id="A0A545UG22"/>
<accession>A0A545UG22</accession>
<keyword evidence="3" id="KW-0808">Transferase</keyword>
<proteinExistence type="predicted"/>
<dbReference type="Pfam" id="PF01035">
    <property type="entry name" value="DNA_binding_1"/>
    <property type="match status" value="1"/>
</dbReference>
<dbReference type="GO" id="GO:0032259">
    <property type="term" value="P:methylation"/>
    <property type="evidence" value="ECO:0007669"/>
    <property type="project" value="UniProtKB-KW"/>
</dbReference>
<dbReference type="InterPro" id="IPR036217">
    <property type="entry name" value="MethylDNA_cys_MeTrfase_DNAb"/>
</dbReference>
<dbReference type="Gene3D" id="1.10.10.10">
    <property type="entry name" value="Winged helix-like DNA-binding domain superfamily/Winged helix DNA-binding domain"/>
    <property type="match status" value="1"/>
</dbReference>
<dbReference type="Proteomes" id="UP000315439">
    <property type="component" value="Unassembled WGS sequence"/>
</dbReference>
<keyword evidence="3" id="KW-0489">Methyltransferase</keyword>
<evidence type="ECO:0000313" key="3">
    <source>
        <dbReference type="EMBL" id="TQV88343.1"/>
    </source>
</evidence>
<dbReference type="InterPro" id="IPR014048">
    <property type="entry name" value="MethylDNA_cys_MeTrfase_DNA-bd"/>
</dbReference>
<dbReference type="InterPro" id="IPR052520">
    <property type="entry name" value="ATL_DNA_repair"/>
</dbReference>
<dbReference type="CDD" id="cd06445">
    <property type="entry name" value="ATase"/>
    <property type="match status" value="1"/>
</dbReference>
<dbReference type="OrthoDB" id="9132167at2"/>
<organism evidence="3 4">
    <name type="scientific">Aliikangiella coralliicola</name>
    <dbReference type="NCBI Taxonomy" id="2592383"/>
    <lineage>
        <taxon>Bacteria</taxon>
        <taxon>Pseudomonadati</taxon>
        <taxon>Pseudomonadota</taxon>
        <taxon>Gammaproteobacteria</taxon>
        <taxon>Oceanospirillales</taxon>
        <taxon>Pleioneaceae</taxon>
        <taxon>Aliikangiella</taxon>
    </lineage>
</organism>
<dbReference type="EMBL" id="VIKS01000004">
    <property type="protein sequence ID" value="TQV88343.1"/>
    <property type="molecule type" value="Genomic_DNA"/>
</dbReference>
<keyword evidence="1" id="KW-0227">DNA damage</keyword>
<keyword evidence="4" id="KW-1185">Reference proteome</keyword>
<name>A0A545UG22_9GAMM</name>
<comment type="caution">
    <text evidence="3">The sequence shown here is derived from an EMBL/GenBank/DDBJ whole genome shotgun (WGS) entry which is preliminary data.</text>
</comment>
<dbReference type="PANTHER" id="PTHR42942:SF1">
    <property type="entry name" value="ALKYLTRANSFERASE-LIKE PROTEIN 1"/>
    <property type="match status" value="1"/>
</dbReference>
<evidence type="ECO:0000256" key="1">
    <source>
        <dbReference type="ARBA" id="ARBA00022763"/>
    </source>
</evidence>
<feature type="domain" description="Methylated-DNA-[protein]-cysteine S-methyltransferase DNA binding" evidence="2">
    <location>
        <begin position="17"/>
        <end position="96"/>
    </location>
</feature>
<dbReference type="GO" id="GO:0008168">
    <property type="term" value="F:methyltransferase activity"/>
    <property type="evidence" value="ECO:0007669"/>
    <property type="project" value="UniProtKB-KW"/>
</dbReference>
<evidence type="ECO:0000313" key="4">
    <source>
        <dbReference type="Proteomes" id="UP000315439"/>
    </source>
</evidence>
<evidence type="ECO:0000259" key="2">
    <source>
        <dbReference type="Pfam" id="PF01035"/>
    </source>
</evidence>
<dbReference type="SUPFAM" id="SSF46767">
    <property type="entry name" value="Methylated DNA-protein cysteine methyltransferase, C-terminal domain"/>
    <property type="match status" value="1"/>
</dbReference>
<dbReference type="PANTHER" id="PTHR42942">
    <property type="entry name" value="6-O-METHYLGUANINE DNA METHYLTRANSFERASE"/>
    <property type="match status" value="1"/>
</dbReference>